<comment type="subunit">
    <text evidence="2">Homotrimer.</text>
</comment>
<gene>
    <name evidence="12" type="ORF">SAY86_001796</name>
</gene>
<keyword evidence="3" id="KW-0597">Phosphoprotein</keyword>
<dbReference type="InterPro" id="IPR000232">
    <property type="entry name" value="HSF_DNA-bd"/>
</dbReference>
<dbReference type="GO" id="GO:0034605">
    <property type="term" value="P:cellular response to heat"/>
    <property type="evidence" value="ECO:0007669"/>
    <property type="project" value="TreeGrafter"/>
</dbReference>
<name>A0AAN7LST5_TRANT</name>
<reference evidence="12 13" key="1">
    <citation type="journal article" date="2023" name="Hortic Res">
        <title>Pangenome of water caltrop reveals structural variations and asymmetric subgenome divergence after allopolyploidization.</title>
        <authorList>
            <person name="Zhang X."/>
            <person name="Chen Y."/>
            <person name="Wang L."/>
            <person name="Yuan Y."/>
            <person name="Fang M."/>
            <person name="Shi L."/>
            <person name="Lu R."/>
            <person name="Comes H.P."/>
            <person name="Ma Y."/>
            <person name="Chen Y."/>
            <person name="Huang G."/>
            <person name="Zhou Y."/>
            <person name="Zheng Z."/>
            <person name="Qiu Y."/>
        </authorList>
    </citation>
    <scope>NUCLEOTIDE SEQUENCE [LARGE SCALE GENOMIC DNA]</scope>
    <source>
        <strain evidence="12">F231</strain>
    </source>
</reference>
<dbReference type="Pfam" id="PF00447">
    <property type="entry name" value="HSF_DNA-bind"/>
    <property type="match status" value="1"/>
</dbReference>
<dbReference type="Gene3D" id="1.10.10.10">
    <property type="entry name" value="Winged helix-like DNA-binding domain superfamily/Winged helix DNA-binding domain"/>
    <property type="match status" value="1"/>
</dbReference>
<accession>A0AAN7LST5</accession>
<keyword evidence="13" id="KW-1185">Reference proteome</keyword>
<dbReference type="PRINTS" id="PR00056">
    <property type="entry name" value="HSFDOMAIN"/>
</dbReference>
<evidence type="ECO:0000256" key="9">
    <source>
        <dbReference type="RuleBase" id="RU004020"/>
    </source>
</evidence>
<protein>
    <recommendedName>
        <fullName evidence="11">HSF-type DNA-binding domain-containing protein</fullName>
    </recommendedName>
</protein>
<dbReference type="SMART" id="SM00415">
    <property type="entry name" value="HSF"/>
    <property type="match status" value="1"/>
</dbReference>
<keyword evidence="7" id="KW-0804">Transcription</keyword>
<keyword evidence="8" id="KW-0539">Nucleus</keyword>
<feature type="domain" description="HSF-type DNA-binding" evidence="11">
    <location>
        <begin position="54"/>
        <end position="78"/>
    </location>
</feature>
<dbReference type="GO" id="GO:0006357">
    <property type="term" value="P:regulation of transcription by RNA polymerase II"/>
    <property type="evidence" value="ECO:0007669"/>
    <property type="project" value="TreeGrafter"/>
</dbReference>
<dbReference type="PANTHER" id="PTHR10015:SF325">
    <property type="entry name" value="HEAT STRESS TRANSCRIPTION FACTOR A-8"/>
    <property type="match status" value="1"/>
</dbReference>
<evidence type="ECO:0000256" key="1">
    <source>
        <dbReference type="ARBA" id="ARBA00004123"/>
    </source>
</evidence>
<dbReference type="AlphaFoldDB" id="A0AAN7LST5"/>
<dbReference type="SUPFAM" id="SSF46785">
    <property type="entry name" value="Winged helix' DNA-binding domain"/>
    <property type="match status" value="1"/>
</dbReference>
<evidence type="ECO:0000256" key="2">
    <source>
        <dbReference type="ARBA" id="ARBA00011233"/>
    </source>
</evidence>
<organism evidence="12 13">
    <name type="scientific">Trapa natans</name>
    <name type="common">Water chestnut</name>
    <dbReference type="NCBI Taxonomy" id="22666"/>
    <lineage>
        <taxon>Eukaryota</taxon>
        <taxon>Viridiplantae</taxon>
        <taxon>Streptophyta</taxon>
        <taxon>Embryophyta</taxon>
        <taxon>Tracheophyta</taxon>
        <taxon>Spermatophyta</taxon>
        <taxon>Magnoliopsida</taxon>
        <taxon>eudicotyledons</taxon>
        <taxon>Gunneridae</taxon>
        <taxon>Pentapetalae</taxon>
        <taxon>rosids</taxon>
        <taxon>malvids</taxon>
        <taxon>Myrtales</taxon>
        <taxon>Lythraceae</taxon>
        <taxon>Trapa</taxon>
    </lineage>
</organism>
<dbReference type="PANTHER" id="PTHR10015">
    <property type="entry name" value="HEAT SHOCK TRANSCRIPTION FACTOR"/>
    <property type="match status" value="1"/>
</dbReference>
<proteinExistence type="inferred from homology"/>
<dbReference type="GO" id="GO:0003700">
    <property type="term" value="F:DNA-binding transcription factor activity"/>
    <property type="evidence" value="ECO:0007669"/>
    <property type="project" value="InterPro"/>
</dbReference>
<dbReference type="InterPro" id="IPR036390">
    <property type="entry name" value="WH_DNA-bd_sf"/>
</dbReference>
<dbReference type="Proteomes" id="UP001346149">
    <property type="component" value="Unassembled WGS sequence"/>
</dbReference>
<dbReference type="PROSITE" id="PS00434">
    <property type="entry name" value="HSF_DOMAIN"/>
    <property type="match status" value="1"/>
</dbReference>
<dbReference type="GO" id="GO:0005634">
    <property type="term" value="C:nucleus"/>
    <property type="evidence" value="ECO:0007669"/>
    <property type="project" value="UniProtKB-SubCell"/>
</dbReference>
<sequence length="389" mass="44373">MVKPRAADNASAAPFLEKSYEMVDDRTTDSLISWSDLGDSFVIWDMTQFSVLLLPKYFKHSNFSSFMRQLNIYGFRKVDTDRWEFANDGFVRDQKYLLKSITRRKHPHCHEPQNISDSQQSSNKSMRPINRVDYSRLLKEVENLNHGKNVLIEEFVKVRQLQETSENKLIVLRDRMQGVEKNLHKMLSFLLMAMQNPAFLVQMFNPNDNYYPMLEYEGVDNEVNLPQVLSDGRLLKYGPLLDGLSNAEFSSGLGSGKASEHNSNQTFDGTCDSFWSFDLLKMLMDETKFTLDGPILPDFPDDGSWRDLLGSPLKETNQDGKTPISPEISNTNGVHSHDFEQLMKQMGKSCGFVDNQPGVQGTDIEDDENLNLPNKEKASSISRVIGDLN</sequence>
<comment type="subcellular location">
    <subcellularLocation>
        <location evidence="1">Nucleus</location>
    </subcellularLocation>
</comment>
<evidence type="ECO:0000256" key="8">
    <source>
        <dbReference type="ARBA" id="ARBA00023242"/>
    </source>
</evidence>
<evidence type="ECO:0000256" key="7">
    <source>
        <dbReference type="ARBA" id="ARBA00023163"/>
    </source>
</evidence>
<feature type="region of interest" description="Disordered" evidence="10">
    <location>
        <begin position="352"/>
        <end position="375"/>
    </location>
</feature>
<keyword evidence="4" id="KW-0805">Transcription regulation</keyword>
<evidence type="ECO:0000313" key="12">
    <source>
        <dbReference type="EMBL" id="KAK4785107.1"/>
    </source>
</evidence>
<dbReference type="GO" id="GO:0000978">
    <property type="term" value="F:RNA polymerase II cis-regulatory region sequence-specific DNA binding"/>
    <property type="evidence" value="ECO:0007669"/>
    <property type="project" value="TreeGrafter"/>
</dbReference>
<evidence type="ECO:0000313" key="13">
    <source>
        <dbReference type="Proteomes" id="UP001346149"/>
    </source>
</evidence>
<keyword evidence="6" id="KW-0238">DNA-binding</keyword>
<keyword evidence="5" id="KW-0346">Stress response</keyword>
<evidence type="ECO:0000256" key="5">
    <source>
        <dbReference type="ARBA" id="ARBA00023016"/>
    </source>
</evidence>
<evidence type="ECO:0000256" key="4">
    <source>
        <dbReference type="ARBA" id="ARBA00023015"/>
    </source>
</evidence>
<evidence type="ECO:0000256" key="6">
    <source>
        <dbReference type="ARBA" id="ARBA00023125"/>
    </source>
</evidence>
<evidence type="ECO:0000256" key="3">
    <source>
        <dbReference type="ARBA" id="ARBA00022553"/>
    </source>
</evidence>
<dbReference type="FunFam" id="1.10.10.10:FF:000037">
    <property type="entry name" value="Heat stress transcription factor B-4"/>
    <property type="match status" value="1"/>
</dbReference>
<evidence type="ECO:0000259" key="11">
    <source>
        <dbReference type="PROSITE" id="PS00434"/>
    </source>
</evidence>
<comment type="similarity">
    <text evidence="9">Belongs to the HSF family.</text>
</comment>
<dbReference type="InterPro" id="IPR036388">
    <property type="entry name" value="WH-like_DNA-bd_sf"/>
</dbReference>
<evidence type="ECO:0000256" key="10">
    <source>
        <dbReference type="SAM" id="MobiDB-lite"/>
    </source>
</evidence>
<dbReference type="EMBL" id="JAXQNO010000013">
    <property type="protein sequence ID" value="KAK4785107.1"/>
    <property type="molecule type" value="Genomic_DNA"/>
</dbReference>
<comment type="caution">
    <text evidence="12">The sequence shown here is derived from an EMBL/GenBank/DDBJ whole genome shotgun (WGS) entry which is preliminary data.</text>
</comment>